<evidence type="ECO:0000256" key="1">
    <source>
        <dbReference type="ARBA" id="ARBA00022603"/>
    </source>
</evidence>
<accession>A0AAJ0C0Q5</accession>
<name>A0AAJ0C0Q5_9PEZI</name>
<dbReference type="GeneID" id="85308367"/>
<dbReference type="GO" id="GO:0008171">
    <property type="term" value="F:O-methyltransferase activity"/>
    <property type="evidence" value="ECO:0007669"/>
    <property type="project" value="InterPro"/>
</dbReference>
<proteinExistence type="predicted"/>
<dbReference type="AlphaFoldDB" id="A0AAJ0C0Q5"/>
<organism evidence="5 6">
    <name type="scientific">Phialemonium atrogriseum</name>
    <dbReference type="NCBI Taxonomy" id="1093897"/>
    <lineage>
        <taxon>Eukaryota</taxon>
        <taxon>Fungi</taxon>
        <taxon>Dikarya</taxon>
        <taxon>Ascomycota</taxon>
        <taxon>Pezizomycotina</taxon>
        <taxon>Sordariomycetes</taxon>
        <taxon>Sordariomycetidae</taxon>
        <taxon>Cephalothecales</taxon>
        <taxon>Cephalothecaceae</taxon>
        <taxon>Phialemonium</taxon>
    </lineage>
</organism>
<dbReference type="Proteomes" id="UP001244011">
    <property type="component" value="Unassembled WGS sequence"/>
</dbReference>
<dbReference type="PANTHER" id="PTHR43712">
    <property type="entry name" value="PUTATIVE (AFU_ORTHOLOGUE AFUA_4G14580)-RELATED"/>
    <property type="match status" value="1"/>
</dbReference>
<comment type="caution">
    <text evidence="5">The sequence shown here is derived from an EMBL/GenBank/DDBJ whole genome shotgun (WGS) entry which is preliminary data.</text>
</comment>
<feature type="domain" description="O-methyltransferase C-terminal" evidence="4">
    <location>
        <begin position="260"/>
        <end position="421"/>
    </location>
</feature>
<dbReference type="Pfam" id="PF00891">
    <property type="entry name" value="Methyltransf_2"/>
    <property type="match status" value="1"/>
</dbReference>
<dbReference type="InterPro" id="IPR036390">
    <property type="entry name" value="WH_DNA-bd_sf"/>
</dbReference>
<dbReference type="InterPro" id="IPR001077">
    <property type="entry name" value="COMT_C"/>
</dbReference>
<dbReference type="RefSeq" id="XP_060284218.1">
    <property type="nucleotide sequence ID" value="XM_060425180.1"/>
</dbReference>
<dbReference type="InterPro" id="IPR029063">
    <property type="entry name" value="SAM-dependent_MTases_sf"/>
</dbReference>
<dbReference type="EMBL" id="MU839006">
    <property type="protein sequence ID" value="KAK1768005.1"/>
    <property type="molecule type" value="Genomic_DNA"/>
</dbReference>
<dbReference type="SUPFAM" id="SSF53335">
    <property type="entry name" value="S-adenosyl-L-methionine-dependent methyltransferases"/>
    <property type="match status" value="1"/>
</dbReference>
<evidence type="ECO:0000256" key="3">
    <source>
        <dbReference type="ARBA" id="ARBA00022691"/>
    </source>
</evidence>
<keyword evidence="2" id="KW-0808">Transferase</keyword>
<keyword evidence="6" id="KW-1185">Reference proteome</keyword>
<keyword evidence="1 5" id="KW-0489">Methyltransferase</keyword>
<evidence type="ECO:0000259" key="4">
    <source>
        <dbReference type="Pfam" id="PF00891"/>
    </source>
</evidence>
<sequence>MADSQPTLNSLAAKVTELSETLTRYLQENNVPAPTFAADSPTSYTNLTPEIFVTRQLLLDTLADLSYLTQGPSESIFNYAHTCMPDVAALNILNHFDFWSAVPLEGSASYADIAKRTSLPEEVVQRVLEHATTLRIFAEAEPGKPSSGVVRHTSRSAALARSSGLRGLVSTLLDDAGPPMTVAHEALRRHSRGKDALTRDMGETAFALFYGGGAFGKYANSWDLLENDGEGKEKGWRQKNFVEFMRYIKEIFNFETVVSEALDWKAAGKATVVDVGGSAGHDDVVLAKQYPDLTITVQDLPKVQPVFEANVPTELKSRVSFMEHDFFEPQPVQADIYLIKLILHDWPDREAVKILQGLVPAMKPGARVLFIDYVGKQGEADGPPLPRSIQQMGTATDLRMMALFNARERPVDAWTDIFRAADERFEIVRVNANPLTFIVVIEAVWRG</sequence>
<evidence type="ECO:0000313" key="6">
    <source>
        <dbReference type="Proteomes" id="UP001244011"/>
    </source>
</evidence>
<evidence type="ECO:0000256" key="2">
    <source>
        <dbReference type="ARBA" id="ARBA00022679"/>
    </source>
</evidence>
<gene>
    <name evidence="5" type="ORF">QBC33DRAFT_470490</name>
</gene>
<dbReference type="Gene3D" id="1.10.10.10">
    <property type="entry name" value="Winged helix-like DNA-binding domain superfamily/Winged helix DNA-binding domain"/>
    <property type="match status" value="1"/>
</dbReference>
<keyword evidence="3" id="KW-0949">S-adenosyl-L-methionine</keyword>
<dbReference type="SUPFAM" id="SSF46785">
    <property type="entry name" value="Winged helix' DNA-binding domain"/>
    <property type="match status" value="1"/>
</dbReference>
<dbReference type="PANTHER" id="PTHR43712:SF12">
    <property type="entry name" value="STERIGMATOCYSTIN 8-O-METHYLTRANSFERASE"/>
    <property type="match status" value="1"/>
</dbReference>
<dbReference type="Gene3D" id="3.40.50.150">
    <property type="entry name" value="Vaccinia Virus protein VP39"/>
    <property type="match status" value="1"/>
</dbReference>
<protein>
    <submittedName>
        <fullName evidence="5">S-adenosyl-L-methionine-dependent methyltransferase</fullName>
    </submittedName>
</protein>
<dbReference type="InterPro" id="IPR016461">
    <property type="entry name" value="COMT-like"/>
</dbReference>
<dbReference type="GO" id="GO:0032259">
    <property type="term" value="P:methylation"/>
    <property type="evidence" value="ECO:0007669"/>
    <property type="project" value="UniProtKB-KW"/>
</dbReference>
<evidence type="ECO:0000313" key="5">
    <source>
        <dbReference type="EMBL" id="KAK1768005.1"/>
    </source>
</evidence>
<reference evidence="5" key="1">
    <citation type="submission" date="2023-06" db="EMBL/GenBank/DDBJ databases">
        <title>Genome-scale phylogeny and comparative genomics of the fungal order Sordariales.</title>
        <authorList>
            <consortium name="Lawrence Berkeley National Laboratory"/>
            <person name="Hensen N."/>
            <person name="Bonometti L."/>
            <person name="Westerberg I."/>
            <person name="Brannstrom I.O."/>
            <person name="Guillou S."/>
            <person name="Cros-Aarteil S."/>
            <person name="Calhoun S."/>
            <person name="Haridas S."/>
            <person name="Kuo A."/>
            <person name="Mondo S."/>
            <person name="Pangilinan J."/>
            <person name="Riley R."/>
            <person name="Labutti K."/>
            <person name="Andreopoulos B."/>
            <person name="Lipzen A."/>
            <person name="Chen C."/>
            <person name="Yanf M."/>
            <person name="Daum C."/>
            <person name="Ng V."/>
            <person name="Clum A."/>
            <person name="Steindorff A."/>
            <person name="Ohm R."/>
            <person name="Martin F."/>
            <person name="Silar P."/>
            <person name="Natvig D."/>
            <person name="Lalanne C."/>
            <person name="Gautier V."/>
            <person name="Ament-Velasquez S.L."/>
            <person name="Kruys A."/>
            <person name="Hutchinson M.I."/>
            <person name="Powell A.J."/>
            <person name="Barry K."/>
            <person name="Miller A.N."/>
            <person name="Grigoriev I.V."/>
            <person name="Debuchy R."/>
            <person name="Gladieux P."/>
            <person name="Thoren M.H."/>
            <person name="Johannesson H."/>
        </authorList>
    </citation>
    <scope>NUCLEOTIDE SEQUENCE</scope>
    <source>
        <strain evidence="5">8032-3</strain>
    </source>
</reference>
<dbReference type="PROSITE" id="PS51683">
    <property type="entry name" value="SAM_OMT_II"/>
    <property type="match status" value="1"/>
</dbReference>
<dbReference type="InterPro" id="IPR036388">
    <property type="entry name" value="WH-like_DNA-bd_sf"/>
</dbReference>